<evidence type="ECO:0008006" key="3">
    <source>
        <dbReference type="Google" id="ProtNLM"/>
    </source>
</evidence>
<dbReference type="Proteomes" id="UP001148203">
    <property type="component" value="Unassembled WGS sequence"/>
</dbReference>
<accession>A0ABT5NNR6</accession>
<dbReference type="EMBL" id="JAMDGY010000013">
    <property type="protein sequence ID" value="MDD0989805.1"/>
    <property type="molecule type" value="Genomic_DNA"/>
</dbReference>
<dbReference type="Gene3D" id="3.30.429.10">
    <property type="entry name" value="Macrophage Migration Inhibitory Factor"/>
    <property type="match status" value="1"/>
</dbReference>
<sequence>MPILSLDLSCPVDVAVKNVIANNLTVLTNKILGKNAGLTVVKITDAGTYWYVAGEVYENRQVFSLDIKITEKTNDPVEVHAWIGAVYSMLRCELGMKSGAPNYISVTCLDGRFWGYDGTTQTARNAQ</sequence>
<gene>
    <name evidence="1" type="ORF">M5G11_04580</name>
</gene>
<proteinExistence type="predicted"/>
<evidence type="ECO:0000313" key="1">
    <source>
        <dbReference type="EMBL" id="MDD0989805.1"/>
    </source>
</evidence>
<evidence type="ECO:0000313" key="2">
    <source>
        <dbReference type="Proteomes" id="UP001148203"/>
    </source>
</evidence>
<dbReference type="SUPFAM" id="SSF55331">
    <property type="entry name" value="Tautomerase/MIF"/>
    <property type="match status" value="1"/>
</dbReference>
<keyword evidence="2" id="KW-1185">Reference proteome</keyword>
<name>A0ABT5NNR6_9PSED</name>
<dbReference type="RefSeq" id="WP_273909387.1">
    <property type="nucleotide sequence ID" value="NZ_JAMDGX010000015.1"/>
</dbReference>
<protein>
    <recommendedName>
        <fullName evidence="3">4-oxalocrotonate tautomerase</fullName>
    </recommendedName>
</protein>
<dbReference type="InterPro" id="IPR014347">
    <property type="entry name" value="Tautomerase/MIF_sf"/>
</dbReference>
<reference evidence="1 2" key="1">
    <citation type="submission" date="2022-05" db="EMBL/GenBank/DDBJ databases">
        <title>Novel Pseudomonas spp. Isolated from a Rainbow Trout Aquaculture Facility.</title>
        <authorList>
            <person name="Testerman T."/>
            <person name="Graf J."/>
        </authorList>
    </citation>
    <scope>NUCLEOTIDE SEQUENCE [LARGE SCALE GENOMIC DNA]</scope>
    <source>
        <strain evidence="1 2">ID681</strain>
    </source>
</reference>
<comment type="caution">
    <text evidence="1">The sequence shown here is derived from an EMBL/GenBank/DDBJ whole genome shotgun (WGS) entry which is preliminary data.</text>
</comment>
<organism evidence="1 2">
    <name type="scientific">Pseudomonas fontis</name>
    <dbReference type="NCBI Taxonomy" id="2942633"/>
    <lineage>
        <taxon>Bacteria</taxon>
        <taxon>Pseudomonadati</taxon>
        <taxon>Pseudomonadota</taxon>
        <taxon>Gammaproteobacteria</taxon>
        <taxon>Pseudomonadales</taxon>
        <taxon>Pseudomonadaceae</taxon>
        <taxon>Pseudomonas</taxon>
    </lineage>
</organism>